<name>A0ABR0T1R9_9HYPO</name>
<proteinExistence type="predicted"/>
<protein>
    <submittedName>
        <fullName evidence="1">Uncharacterized protein</fullName>
    </submittedName>
</protein>
<evidence type="ECO:0000313" key="2">
    <source>
        <dbReference type="Proteomes" id="UP001338125"/>
    </source>
</evidence>
<dbReference type="Proteomes" id="UP001338125">
    <property type="component" value="Unassembled WGS sequence"/>
</dbReference>
<gene>
    <name evidence="1" type="ORF">PT974_00762</name>
</gene>
<organism evidence="1 2">
    <name type="scientific">Cladobotryum mycophilum</name>
    <dbReference type="NCBI Taxonomy" id="491253"/>
    <lineage>
        <taxon>Eukaryota</taxon>
        <taxon>Fungi</taxon>
        <taxon>Dikarya</taxon>
        <taxon>Ascomycota</taxon>
        <taxon>Pezizomycotina</taxon>
        <taxon>Sordariomycetes</taxon>
        <taxon>Hypocreomycetidae</taxon>
        <taxon>Hypocreales</taxon>
        <taxon>Hypocreaceae</taxon>
        <taxon>Cladobotryum</taxon>
    </lineage>
</organism>
<evidence type="ECO:0000313" key="1">
    <source>
        <dbReference type="EMBL" id="KAK5998383.1"/>
    </source>
</evidence>
<keyword evidence="2" id="KW-1185">Reference proteome</keyword>
<dbReference type="EMBL" id="JAVFKD010000001">
    <property type="protein sequence ID" value="KAK5998383.1"/>
    <property type="molecule type" value="Genomic_DNA"/>
</dbReference>
<reference evidence="1 2" key="1">
    <citation type="submission" date="2024-01" db="EMBL/GenBank/DDBJ databases">
        <title>Complete genome of Cladobotryum mycophilum ATHUM6906.</title>
        <authorList>
            <person name="Christinaki A.C."/>
            <person name="Myridakis A.I."/>
            <person name="Kouvelis V.N."/>
        </authorList>
    </citation>
    <scope>NUCLEOTIDE SEQUENCE [LARGE SCALE GENOMIC DNA]</scope>
    <source>
        <strain evidence="1 2">ATHUM6906</strain>
    </source>
</reference>
<comment type="caution">
    <text evidence="1">The sequence shown here is derived from an EMBL/GenBank/DDBJ whole genome shotgun (WGS) entry which is preliminary data.</text>
</comment>
<accession>A0ABR0T1R9</accession>
<sequence>MNLYNPFRPLPNDESILKSIRDLTYISYVMISTLWPASLPDDDFRIISCMLQSLETRTDMTWLALEETEMRTVMETLYLRRRHRRRLPREPFHIRSRIRVLHKHWENLILRGERPQRNDPAFDTKRVPPLISLMHPLGPEPFQPTAEQAKERADLYNEYRTVRDFTVEYYRHHPIQPMGYFPWPHAPRMFSDTFTEGSPRFTLEKLEGNRHFLPYYPSIEFAMQDRLLTQRIPGERESDYRYRTMIFHQKESRRVRLYQNYMRRFKIQQESNAQHDARKAWRQWNGVEAESDHYDPETDDPEGQKRMNRVLLPQVIYEG</sequence>